<keyword evidence="6" id="KW-1185">Reference proteome</keyword>
<dbReference type="OrthoDB" id="10262068at2759"/>
<dbReference type="SUPFAM" id="SSF52540">
    <property type="entry name" value="P-loop containing nucleoside triphosphate hydrolases"/>
    <property type="match status" value="1"/>
</dbReference>
<dbReference type="Gene3D" id="3.40.50.300">
    <property type="entry name" value="P-loop containing nucleotide triphosphate hydrolases"/>
    <property type="match status" value="1"/>
</dbReference>
<organism evidence="5 6">
    <name type="scientific">Ostreobium quekettii</name>
    <dbReference type="NCBI Taxonomy" id="121088"/>
    <lineage>
        <taxon>Eukaryota</taxon>
        <taxon>Viridiplantae</taxon>
        <taxon>Chlorophyta</taxon>
        <taxon>core chlorophytes</taxon>
        <taxon>Ulvophyceae</taxon>
        <taxon>TCBD clade</taxon>
        <taxon>Bryopsidales</taxon>
        <taxon>Ostreobineae</taxon>
        <taxon>Ostreobiaceae</taxon>
        <taxon>Ostreobium</taxon>
    </lineage>
</organism>
<dbReference type="EC" id="2.8.2.-" evidence="3"/>
<accession>A0A8S1J326</accession>
<dbReference type="Pfam" id="PF00685">
    <property type="entry name" value="Sulfotransfer_1"/>
    <property type="match status" value="1"/>
</dbReference>
<dbReference type="InterPro" id="IPR000863">
    <property type="entry name" value="Sulfotransferase_dom"/>
</dbReference>
<evidence type="ECO:0000256" key="3">
    <source>
        <dbReference type="RuleBase" id="RU361155"/>
    </source>
</evidence>
<dbReference type="InterPro" id="IPR027417">
    <property type="entry name" value="P-loop_NTPase"/>
</dbReference>
<comment type="caution">
    <text evidence="5">The sequence shown here is derived from an EMBL/GenBank/DDBJ whole genome shotgun (WGS) entry which is preliminary data.</text>
</comment>
<dbReference type="PANTHER" id="PTHR11783">
    <property type="entry name" value="SULFOTRANSFERASE SULT"/>
    <property type="match status" value="1"/>
</dbReference>
<evidence type="ECO:0000259" key="4">
    <source>
        <dbReference type="Pfam" id="PF00685"/>
    </source>
</evidence>
<dbReference type="Proteomes" id="UP000708148">
    <property type="component" value="Unassembled WGS sequence"/>
</dbReference>
<proteinExistence type="inferred from homology"/>
<protein>
    <recommendedName>
        <fullName evidence="3">Sulfotransferase</fullName>
        <ecNumber evidence="3">2.8.2.-</ecNumber>
    </recommendedName>
</protein>
<evidence type="ECO:0000256" key="1">
    <source>
        <dbReference type="ARBA" id="ARBA00005771"/>
    </source>
</evidence>
<comment type="similarity">
    <text evidence="1 3">Belongs to the sulfotransferase 1 family.</text>
</comment>
<dbReference type="EMBL" id="CAJHUC010001181">
    <property type="protein sequence ID" value="CAD7700125.1"/>
    <property type="molecule type" value="Genomic_DNA"/>
</dbReference>
<name>A0A8S1J326_9CHLO</name>
<keyword evidence="2 3" id="KW-0808">Transferase</keyword>
<gene>
    <name evidence="5" type="ORF">OSTQU699_LOCUS5484</name>
</gene>
<reference evidence="5" key="1">
    <citation type="submission" date="2020-12" db="EMBL/GenBank/DDBJ databases">
        <authorList>
            <person name="Iha C."/>
        </authorList>
    </citation>
    <scope>NUCLEOTIDE SEQUENCE</scope>
</reference>
<evidence type="ECO:0000313" key="5">
    <source>
        <dbReference type="EMBL" id="CAD7700125.1"/>
    </source>
</evidence>
<evidence type="ECO:0000313" key="6">
    <source>
        <dbReference type="Proteomes" id="UP000708148"/>
    </source>
</evidence>
<feature type="domain" description="Sulfotransferase" evidence="4">
    <location>
        <begin position="31"/>
        <end position="276"/>
    </location>
</feature>
<dbReference type="GO" id="GO:0008146">
    <property type="term" value="F:sulfotransferase activity"/>
    <property type="evidence" value="ECO:0007669"/>
    <property type="project" value="InterPro"/>
</dbReference>
<sequence>MIGDVEWPKKEREVRNFCMDSTIWDGVAFRDGDIVIGSYSKAGTTWTQQLAGQLLTEGDPEFDSSKATMWVELVFPPREEKLRVLEEQSSRRCMKTHLPVDALSLSPKAKYIYLVRDGRDVVWSFYNHHVALKPESYEMFNGPTNPGPPFEPPVDDVRKYWRDWMDRDGHPLWPFWEHVRGWWSVRHLPNVKLLHFNDLKKDFDKEARGLADFLGIPIKEDRWADIVDHCSLEWMRKTEKGGGFMEDGAFFRQGGVNGRWRDALTGAECEEYERRAVEELGEQCAHWLATGERLD</sequence>
<dbReference type="AlphaFoldDB" id="A0A8S1J326"/>
<evidence type="ECO:0000256" key="2">
    <source>
        <dbReference type="ARBA" id="ARBA00022679"/>
    </source>
</evidence>